<gene>
    <name evidence="1" type="ORF">HMPREF1983_00954</name>
</gene>
<accession>U2QMW8</accession>
<name>U2QMW8_9BACL</name>
<protein>
    <submittedName>
        <fullName evidence="1">Uncharacterized protein</fullName>
    </submittedName>
</protein>
<keyword evidence="2" id="KW-1185">Reference proteome</keyword>
<evidence type="ECO:0000313" key="1">
    <source>
        <dbReference type="EMBL" id="ERK57851.1"/>
    </source>
</evidence>
<dbReference type="AlphaFoldDB" id="U2QMW8"/>
<comment type="caution">
    <text evidence="1">The sequence shown here is derived from an EMBL/GenBank/DDBJ whole genome shotgun (WGS) entry which is preliminary data.</text>
</comment>
<proteinExistence type="predicted"/>
<dbReference type="PATRIC" id="fig|1321820.3.peg.927"/>
<dbReference type="EMBL" id="AWVP01000059">
    <property type="protein sequence ID" value="ERK57851.1"/>
    <property type="molecule type" value="Genomic_DNA"/>
</dbReference>
<reference evidence="1 2" key="1">
    <citation type="submission" date="2013-08" db="EMBL/GenBank/DDBJ databases">
        <authorList>
            <person name="Weinstock G."/>
            <person name="Sodergren E."/>
            <person name="Wylie T."/>
            <person name="Fulton L."/>
            <person name="Fulton R."/>
            <person name="Fronick C."/>
            <person name="O'Laughlin M."/>
            <person name="Godfrey J."/>
            <person name="Miner T."/>
            <person name="Herter B."/>
            <person name="Appelbaum E."/>
            <person name="Cordes M."/>
            <person name="Lek S."/>
            <person name="Wollam A."/>
            <person name="Pepin K.H."/>
            <person name="Palsikar V.B."/>
            <person name="Mitreva M."/>
            <person name="Wilson R.K."/>
        </authorList>
    </citation>
    <scope>NUCLEOTIDE SEQUENCE [LARGE SCALE GENOMIC DNA]</scope>
    <source>
        <strain evidence="1 2">ATCC 700627</strain>
    </source>
</reference>
<evidence type="ECO:0000313" key="2">
    <source>
        <dbReference type="Proteomes" id="UP000016637"/>
    </source>
</evidence>
<sequence>MIKMIVVTVKNSDLSKLAIDNLNKFFTKLFNNRPELIEQLQKETKDETTQRN</sequence>
<dbReference type="Proteomes" id="UP000016637">
    <property type="component" value="Unassembled WGS sequence"/>
</dbReference>
<organism evidence="1 2">
    <name type="scientific">Gemella bergeri ATCC 700627</name>
    <dbReference type="NCBI Taxonomy" id="1321820"/>
    <lineage>
        <taxon>Bacteria</taxon>
        <taxon>Bacillati</taxon>
        <taxon>Bacillota</taxon>
        <taxon>Bacilli</taxon>
        <taxon>Bacillales</taxon>
        <taxon>Gemellaceae</taxon>
        <taxon>Gemella</taxon>
    </lineage>
</organism>
<dbReference type="HOGENOM" id="CLU_3080284_0_0_9"/>